<dbReference type="Pfam" id="PF02752">
    <property type="entry name" value="Arrestin_C"/>
    <property type="match status" value="1"/>
</dbReference>
<dbReference type="GO" id="GO:0005886">
    <property type="term" value="C:plasma membrane"/>
    <property type="evidence" value="ECO:0007669"/>
    <property type="project" value="TreeGrafter"/>
</dbReference>
<comment type="caution">
    <text evidence="3">The sequence shown here is derived from an EMBL/GenBank/DDBJ whole genome shotgun (WGS) entry which is preliminary data.</text>
</comment>
<dbReference type="Gene3D" id="2.60.40.640">
    <property type="match status" value="1"/>
</dbReference>
<dbReference type="Proteomes" id="UP001212997">
    <property type="component" value="Unassembled WGS sequence"/>
</dbReference>
<dbReference type="EMBL" id="JANAWD010000302">
    <property type="protein sequence ID" value="KAJ3481818.1"/>
    <property type="molecule type" value="Genomic_DNA"/>
</dbReference>
<gene>
    <name evidence="3" type="ORF">NLI96_g7402</name>
</gene>
<organism evidence="3 4">
    <name type="scientific">Meripilus lineatus</name>
    <dbReference type="NCBI Taxonomy" id="2056292"/>
    <lineage>
        <taxon>Eukaryota</taxon>
        <taxon>Fungi</taxon>
        <taxon>Dikarya</taxon>
        <taxon>Basidiomycota</taxon>
        <taxon>Agaricomycotina</taxon>
        <taxon>Agaricomycetes</taxon>
        <taxon>Polyporales</taxon>
        <taxon>Meripilaceae</taxon>
        <taxon>Meripilus</taxon>
    </lineage>
</organism>
<accession>A0AAD5YF12</accession>
<feature type="compositionally biased region" description="Low complexity" evidence="1">
    <location>
        <begin position="12"/>
        <end position="30"/>
    </location>
</feature>
<evidence type="ECO:0000259" key="2">
    <source>
        <dbReference type="SMART" id="SM01017"/>
    </source>
</evidence>
<feature type="domain" description="Arrestin C-terminal-like" evidence="2">
    <location>
        <begin position="222"/>
        <end position="475"/>
    </location>
</feature>
<feature type="compositionally biased region" description="Polar residues" evidence="1">
    <location>
        <begin position="556"/>
        <end position="569"/>
    </location>
</feature>
<feature type="region of interest" description="Disordered" evidence="1">
    <location>
        <begin position="311"/>
        <end position="400"/>
    </location>
</feature>
<dbReference type="InterPro" id="IPR050357">
    <property type="entry name" value="Arrestin_domain-protein"/>
</dbReference>
<dbReference type="InterPro" id="IPR011021">
    <property type="entry name" value="Arrestin-like_N"/>
</dbReference>
<proteinExistence type="predicted"/>
<dbReference type="InterPro" id="IPR014752">
    <property type="entry name" value="Arrestin-like_C"/>
</dbReference>
<dbReference type="PANTHER" id="PTHR11188">
    <property type="entry name" value="ARRESTIN DOMAIN CONTAINING PROTEIN"/>
    <property type="match status" value="1"/>
</dbReference>
<dbReference type="SMART" id="SM01017">
    <property type="entry name" value="Arrestin_C"/>
    <property type="match status" value="1"/>
</dbReference>
<keyword evidence="4" id="KW-1185">Reference proteome</keyword>
<protein>
    <recommendedName>
        <fullName evidence="2">Arrestin C-terminal-like domain-containing protein</fullName>
    </recommendedName>
</protein>
<feature type="compositionally biased region" description="Acidic residues" evidence="1">
    <location>
        <begin position="1"/>
        <end position="10"/>
    </location>
</feature>
<reference evidence="3" key="1">
    <citation type="submission" date="2022-07" db="EMBL/GenBank/DDBJ databases">
        <title>Genome Sequence of Physisporinus lineatus.</title>
        <authorList>
            <person name="Buettner E."/>
        </authorList>
    </citation>
    <scope>NUCLEOTIDE SEQUENCE</scope>
    <source>
        <strain evidence="3">VT162</strain>
    </source>
</reference>
<dbReference type="InterPro" id="IPR011022">
    <property type="entry name" value="Arrestin_C-like"/>
</dbReference>
<feature type="compositionally biased region" description="Polar residues" evidence="1">
    <location>
        <begin position="376"/>
        <end position="385"/>
    </location>
</feature>
<dbReference type="GO" id="GO:0030674">
    <property type="term" value="F:protein-macromolecule adaptor activity"/>
    <property type="evidence" value="ECO:0007669"/>
    <property type="project" value="TreeGrafter"/>
</dbReference>
<dbReference type="InterPro" id="IPR014756">
    <property type="entry name" value="Ig_E-set"/>
</dbReference>
<feature type="compositionally biased region" description="Low complexity" evidence="1">
    <location>
        <begin position="314"/>
        <end position="329"/>
    </location>
</feature>
<feature type="region of interest" description="Disordered" evidence="1">
    <location>
        <begin position="556"/>
        <end position="597"/>
    </location>
</feature>
<dbReference type="GO" id="GO:0005829">
    <property type="term" value="C:cytosol"/>
    <property type="evidence" value="ECO:0007669"/>
    <property type="project" value="TreeGrafter"/>
</dbReference>
<sequence length="798" mass="86031">MPREPPEEEYLPASFQSSFHPAPSSSPPQQRDNRPSYTPLDSEMAREKGDKHITVDIIVNSDHLYLRGTGVDVAPALLSGNIVLYLSESTSLKQITLNFRGKARIPVPSSESVSIQANHITYLVCNHEWSFLEGSKGHSHTLKAGRHLFPFQLHLGGSLPSSINTTAFGGASVSYKLRANVVRSGFSLTHRDVQTICPIYLIRSFGAEALEYQQTLEIENTWPEKLMYSIMIPHKAWAAGERVTAVVKFSPLAKGTTVKSVTTSVNETIKVYSRTGYQEATRAVASTRHDIVDGHAALSEERHHRYRIPLLHGSTSPTASTSTSRQPTSHSLNQLSQSGASTATFMPSRRSPGDTTPLSMSSSNSSSSSVALSRVGSRTTNSQPVASTSNSSSSAPAADLQLPREEIPTELDDEPSADIITTLDVCIPRTATPTHSLEPIQISHRIRWCILILNRDGHTSELRCSLPLHVLDHRLMEEARAATLATRRLLLGSQEIEGGTAVGLHGESTDPEDDMELPSYPAHIRDRVANAFLPESGVMRVANPWVAQGVSPVIASQASETPSGTQSPQEVHPPNTAGSRDQLPAIPPPPGSHQQPLDWVNSELLLSLDPSASGHMHSNQNGGTQPLSPPDSAFPHGHSHLSTTTTAAAATGSAAANSTESRTRSSSGSNSPLSSGMVSPASSSLHITPLSATARPTSQGPSGQMLLHRAFTETPDYETAMRGFLGGGVPPLDSFRDLPSYEDAAAERRRGGIVRQDTSDSQGSSAKIRWFLQGKEGSERGRRLDQVQAHEYKARIKF</sequence>
<feature type="compositionally biased region" description="Low complexity" evidence="1">
    <location>
        <begin position="642"/>
        <end position="680"/>
    </location>
</feature>
<name>A0AAD5YF12_9APHY</name>
<feature type="compositionally biased region" description="Polar residues" evidence="1">
    <location>
        <begin position="330"/>
        <end position="345"/>
    </location>
</feature>
<feature type="compositionally biased region" description="Low complexity" evidence="1">
    <location>
        <begin position="359"/>
        <end position="369"/>
    </location>
</feature>
<evidence type="ECO:0000313" key="3">
    <source>
        <dbReference type="EMBL" id="KAJ3481818.1"/>
    </source>
</evidence>
<evidence type="ECO:0000256" key="1">
    <source>
        <dbReference type="SAM" id="MobiDB-lite"/>
    </source>
</evidence>
<dbReference type="GO" id="GO:0070086">
    <property type="term" value="P:ubiquitin-dependent endocytosis"/>
    <property type="evidence" value="ECO:0007669"/>
    <property type="project" value="TreeGrafter"/>
</dbReference>
<evidence type="ECO:0000313" key="4">
    <source>
        <dbReference type="Proteomes" id="UP001212997"/>
    </source>
</evidence>
<dbReference type="SUPFAM" id="SSF81296">
    <property type="entry name" value="E set domains"/>
    <property type="match status" value="1"/>
</dbReference>
<feature type="compositionally biased region" description="Polar residues" evidence="1">
    <location>
        <begin position="616"/>
        <end position="626"/>
    </location>
</feature>
<feature type="compositionally biased region" description="Low complexity" evidence="1">
    <location>
        <begin position="386"/>
        <end position="398"/>
    </location>
</feature>
<feature type="region of interest" description="Disordered" evidence="1">
    <location>
        <begin position="610"/>
        <end position="684"/>
    </location>
</feature>
<dbReference type="AlphaFoldDB" id="A0AAD5YF12"/>
<dbReference type="PANTHER" id="PTHR11188:SF17">
    <property type="entry name" value="FI21816P1"/>
    <property type="match status" value="1"/>
</dbReference>
<dbReference type="Pfam" id="PF00339">
    <property type="entry name" value="Arrestin_N"/>
    <property type="match status" value="1"/>
</dbReference>
<dbReference type="GO" id="GO:0031625">
    <property type="term" value="F:ubiquitin protein ligase binding"/>
    <property type="evidence" value="ECO:0007669"/>
    <property type="project" value="TreeGrafter"/>
</dbReference>
<feature type="region of interest" description="Disordered" evidence="1">
    <location>
        <begin position="1"/>
        <end position="46"/>
    </location>
</feature>